<evidence type="ECO:0000313" key="1">
    <source>
        <dbReference type="EMBL" id="CAF4395343.1"/>
    </source>
</evidence>
<dbReference type="EMBL" id="CAJOBD010065139">
    <property type="protein sequence ID" value="CAF4395343.1"/>
    <property type="molecule type" value="Genomic_DNA"/>
</dbReference>
<gene>
    <name evidence="1" type="ORF">JBS370_LOCUS43282</name>
</gene>
<protein>
    <submittedName>
        <fullName evidence="1">Uncharacterized protein</fullName>
    </submittedName>
</protein>
<feature type="non-terminal residue" evidence="1">
    <location>
        <position position="93"/>
    </location>
</feature>
<evidence type="ECO:0000313" key="2">
    <source>
        <dbReference type="Proteomes" id="UP000663836"/>
    </source>
</evidence>
<dbReference type="AlphaFoldDB" id="A0A820NSI9"/>
<name>A0A820NSI9_9BILA</name>
<dbReference type="Proteomes" id="UP000663836">
    <property type="component" value="Unassembled WGS sequence"/>
</dbReference>
<accession>A0A820NSI9</accession>
<reference evidence="1" key="1">
    <citation type="submission" date="2021-02" db="EMBL/GenBank/DDBJ databases">
        <authorList>
            <person name="Nowell W R."/>
        </authorList>
    </citation>
    <scope>NUCLEOTIDE SEQUENCE</scope>
</reference>
<organism evidence="1 2">
    <name type="scientific">Rotaria sordida</name>
    <dbReference type="NCBI Taxonomy" id="392033"/>
    <lineage>
        <taxon>Eukaryota</taxon>
        <taxon>Metazoa</taxon>
        <taxon>Spiralia</taxon>
        <taxon>Gnathifera</taxon>
        <taxon>Rotifera</taxon>
        <taxon>Eurotatoria</taxon>
        <taxon>Bdelloidea</taxon>
        <taxon>Philodinida</taxon>
        <taxon>Philodinidae</taxon>
        <taxon>Rotaria</taxon>
    </lineage>
</organism>
<sequence length="93" mass="10771">MIITGSGSDDIGTFTINGIYSVETRRIGLTKTYRRGTGNQLENLGHQVIIQLTWNVQNDQFEGKWYVQTSKYHGENRFELKFDGQHIQTVYEK</sequence>
<proteinExistence type="predicted"/>
<comment type="caution">
    <text evidence="1">The sequence shown here is derived from an EMBL/GenBank/DDBJ whole genome shotgun (WGS) entry which is preliminary data.</text>
</comment>